<gene>
    <name evidence="5" type="ORF">HMPREF3229_00611</name>
</gene>
<dbReference type="Pfam" id="PF13673">
    <property type="entry name" value="Acetyltransf_10"/>
    <property type="match status" value="1"/>
</dbReference>
<evidence type="ECO:0000256" key="2">
    <source>
        <dbReference type="ARBA" id="ARBA00022840"/>
    </source>
</evidence>
<dbReference type="EMBL" id="LRQE01000021">
    <property type="protein sequence ID" value="KXA31013.1"/>
    <property type="molecule type" value="Genomic_DNA"/>
</dbReference>
<dbReference type="NCBIfam" id="TIGR00125">
    <property type="entry name" value="cyt_tran_rel"/>
    <property type="match status" value="1"/>
</dbReference>
<proteinExistence type="predicted"/>
<dbReference type="NCBIfam" id="TIGR00124">
    <property type="entry name" value="cit_ly_ligase"/>
    <property type="match status" value="1"/>
</dbReference>
<name>A0A133PQT5_9FIRM</name>
<sequence length="330" mass="38399">MIDYRQVMKFEKKNVEKFLEDFDINYERDVDYTLVALDGDKIIGTGSCAGRVLKCFAIDPAYQGMGITNSIITKLLDHQYEIGNNHLFIFTKPKNIKIFTDFGFSLVEDTEDVALLDNKIEELHKLLKNIEDQRESGAIVINANPMTKGHLYLINEARKQTDLLHIFMVEEDGSTFPYGFRYKVVKEELEEYEDVIVHPGNDYIISKNTFPTYFYKDEKTILKAYSELDTKIFGRYFAKALNIKKRFVGSEDRDVVTKNYNETMERILPEYGLEVVEIPRTSLDNEIISASKVRALLKERKFEEAYRFLPEATIKVLKSEEGQRIINDRL</sequence>
<keyword evidence="1 3" id="KW-0547">Nucleotide-binding</keyword>
<dbReference type="GO" id="GO:0008771">
    <property type="term" value="F:[citrate (pro-3S)-lyase] ligase activity"/>
    <property type="evidence" value="ECO:0007669"/>
    <property type="project" value="UniProtKB-EC"/>
</dbReference>
<dbReference type="PATRIC" id="fig|54005.3.peg.602"/>
<evidence type="ECO:0000256" key="3">
    <source>
        <dbReference type="PIRNR" id="PIRNR005751"/>
    </source>
</evidence>
<evidence type="ECO:0000313" key="6">
    <source>
        <dbReference type="Proteomes" id="UP000070174"/>
    </source>
</evidence>
<dbReference type="PANTHER" id="PTHR40599">
    <property type="entry name" value="[CITRATE [PRO-3S]-LYASE] LIGASE"/>
    <property type="match status" value="1"/>
</dbReference>
<dbReference type="RefSeq" id="WP_060799848.1">
    <property type="nucleotide sequence ID" value="NZ_KQ957096.1"/>
</dbReference>
<dbReference type="SUPFAM" id="SSF52374">
    <property type="entry name" value="Nucleotidylyl transferase"/>
    <property type="match status" value="1"/>
</dbReference>
<dbReference type="GO" id="GO:0016829">
    <property type="term" value="F:lyase activity"/>
    <property type="evidence" value="ECO:0007669"/>
    <property type="project" value="UniProtKB-KW"/>
</dbReference>
<dbReference type="Proteomes" id="UP000070174">
    <property type="component" value="Unassembled WGS sequence"/>
</dbReference>
<dbReference type="InterPro" id="IPR005216">
    <property type="entry name" value="Citrate_lyase_ligase"/>
</dbReference>
<organism evidence="5">
    <name type="scientific">Peptoniphilus harei</name>
    <dbReference type="NCBI Taxonomy" id="54005"/>
    <lineage>
        <taxon>Bacteria</taxon>
        <taxon>Bacillati</taxon>
        <taxon>Bacillota</taxon>
        <taxon>Tissierellia</taxon>
        <taxon>Tissierellales</taxon>
        <taxon>Peptoniphilaceae</taxon>
        <taxon>Peptoniphilus</taxon>
    </lineage>
</organism>
<keyword evidence="5" id="KW-0456">Lyase</keyword>
<dbReference type="Pfam" id="PF08218">
    <property type="entry name" value="Citrate_ly_lig"/>
    <property type="match status" value="1"/>
</dbReference>
<dbReference type="InterPro" id="IPR014729">
    <property type="entry name" value="Rossmann-like_a/b/a_fold"/>
</dbReference>
<evidence type="ECO:0000259" key="4">
    <source>
        <dbReference type="PROSITE" id="PS51186"/>
    </source>
</evidence>
<protein>
    <recommendedName>
        <fullName evidence="3">[Citrate [pro-3S]-lyase] ligase</fullName>
        <ecNumber evidence="3">6.2.1.22</ecNumber>
    </recommendedName>
</protein>
<dbReference type="InterPro" id="IPR004821">
    <property type="entry name" value="Cyt_trans-like"/>
</dbReference>
<accession>A0A133PQT5</accession>
<reference evidence="5 6" key="1">
    <citation type="submission" date="2016-01" db="EMBL/GenBank/DDBJ databases">
        <authorList>
            <person name="Oliw E.H."/>
        </authorList>
    </citation>
    <scope>NUCLEOTIDE SEQUENCE [LARGE SCALE GENOMIC DNA]</scope>
    <source>
        <strain evidence="5 6">CMW7756A</strain>
    </source>
</reference>
<dbReference type="Gene3D" id="3.40.630.30">
    <property type="match status" value="1"/>
</dbReference>
<dbReference type="SUPFAM" id="SSF55729">
    <property type="entry name" value="Acyl-CoA N-acyltransferases (Nat)"/>
    <property type="match status" value="1"/>
</dbReference>
<evidence type="ECO:0000256" key="1">
    <source>
        <dbReference type="ARBA" id="ARBA00022741"/>
    </source>
</evidence>
<dbReference type="InterPro" id="IPR013166">
    <property type="entry name" value="Citrate_lyase_ligase_C"/>
</dbReference>
<keyword evidence="3 5" id="KW-0436">Ligase</keyword>
<dbReference type="PIRSF" id="PIRSF005751">
    <property type="entry name" value="Acet_citr_lig"/>
    <property type="match status" value="1"/>
</dbReference>
<dbReference type="Gene3D" id="3.40.50.620">
    <property type="entry name" value="HUPs"/>
    <property type="match status" value="1"/>
</dbReference>
<feature type="domain" description="N-acetyltransferase" evidence="4">
    <location>
        <begin position="1"/>
        <end position="127"/>
    </location>
</feature>
<keyword evidence="2 3" id="KW-0067">ATP-binding</keyword>
<evidence type="ECO:0000313" key="5">
    <source>
        <dbReference type="EMBL" id="KXA31013.1"/>
    </source>
</evidence>
<comment type="caution">
    <text evidence="5">The sequence shown here is derived from an EMBL/GenBank/DDBJ whole genome shotgun (WGS) entry which is preliminary data.</text>
</comment>
<dbReference type="InterPro" id="IPR000182">
    <property type="entry name" value="GNAT_dom"/>
</dbReference>
<dbReference type="EC" id="6.2.1.22" evidence="3"/>
<dbReference type="GO" id="GO:0005524">
    <property type="term" value="F:ATP binding"/>
    <property type="evidence" value="ECO:0007669"/>
    <property type="project" value="UniProtKB-UniRule"/>
</dbReference>
<dbReference type="AlphaFoldDB" id="A0A133PQT5"/>
<dbReference type="GO" id="GO:0016747">
    <property type="term" value="F:acyltransferase activity, transferring groups other than amino-acyl groups"/>
    <property type="evidence" value="ECO:0007669"/>
    <property type="project" value="InterPro"/>
</dbReference>
<comment type="function">
    <text evidence="3">Acetylation of prosthetic group (2-(5''-phosphoribosyl)-3'-dephosphocoenzyme-A) of the gamma subunit of citrate lyase.</text>
</comment>
<comment type="catalytic activity">
    <reaction evidence="3">
        <text>holo-[citrate lyase ACP] + acetate + ATP = acetyl-[citrate lyase ACP] + AMP + diphosphate</text>
        <dbReference type="Rhea" id="RHEA:23788"/>
        <dbReference type="Rhea" id="RHEA-COMP:10158"/>
        <dbReference type="Rhea" id="RHEA-COMP:13710"/>
        <dbReference type="ChEBI" id="CHEBI:30089"/>
        <dbReference type="ChEBI" id="CHEBI:30616"/>
        <dbReference type="ChEBI" id="CHEBI:33019"/>
        <dbReference type="ChEBI" id="CHEBI:82683"/>
        <dbReference type="ChEBI" id="CHEBI:137976"/>
        <dbReference type="ChEBI" id="CHEBI:456215"/>
        <dbReference type="EC" id="6.2.1.22"/>
    </reaction>
</comment>
<dbReference type="SMART" id="SM00764">
    <property type="entry name" value="Citrate_ly_lig"/>
    <property type="match status" value="1"/>
</dbReference>
<dbReference type="PROSITE" id="PS51186">
    <property type="entry name" value="GNAT"/>
    <property type="match status" value="1"/>
</dbReference>
<dbReference type="PANTHER" id="PTHR40599:SF1">
    <property type="entry name" value="[CITRATE [PRO-3S]-LYASE] LIGASE"/>
    <property type="match status" value="1"/>
</dbReference>
<dbReference type="InterPro" id="IPR016181">
    <property type="entry name" value="Acyl_CoA_acyltransferase"/>
</dbReference>